<dbReference type="STRING" id="137838.GCA_001458595_00897"/>
<reference evidence="4 6" key="2">
    <citation type="submission" date="2018-06" db="EMBL/GenBank/DDBJ databases">
        <authorList>
            <consortium name="IHU Genomes"/>
        </authorList>
    </citation>
    <scope>NUCLEOTIDE SEQUENCE [LARGE SCALE GENOMIC DNA]</scope>
    <source>
        <strain evidence="4 6">NEC25</strain>
    </source>
</reference>
<proteinExistence type="predicted"/>
<dbReference type="Proteomes" id="UP000220840">
    <property type="component" value="Unassembled WGS sequence"/>
</dbReference>
<dbReference type="OrthoDB" id="2083169at2"/>
<organism evidence="3 5">
    <name type="scientific">Clostridium neonatale</name>
    <dbReference type="NCBI Taxonomy" id="137838"/>
    <lineage>
        <taxon>Bacteria</taxon>
        <taxon>Bacillati</taxon>
        <taxon>Bacillota</taxon>
        <taxon>Clostridia</taxon>
        <taxon>Eubacteriales</taxon>
        <taxon>Clostridiaceae</taxon>
        <taxon>Clostridium</taxon>
    </lineage>
</organism>
<keyword evidence="5" id="KW-1185">Reference proteome</keyword>
<dbReference type="EMBL" id="PDCJ01000004">
    <property type="protein sequence ID" value="PEG29283.1"/>
    <property type="molecule type" value="Genomic_DNA"/>
</dbReference>
<evidence type="ECO:0000313" key="6">
    <source>
        <dbReference type="Proteomes" id="UP000431451"/>
    </source>
</evidence>
<evidence type="ECO:0000313" key="2">
    <source>
        <dbReference type="EMBL" id="CAI3567036.1"/>
    </source>
</evidence>
<evidence type="ECO:0000313" key="5">
    <source>
        <dbReference type="Proteomes" id="UP000220840"/>
    </source>
</evidence>
<reference evidence="3 5" key="1">
    <citation type="submission" date="2017-10" db="EMBL/GenBank/DDBJ databases">
        <title>Effective Description of Clostridium neonatale sp. nov. linked to necrotizing enterocolitis in neonates and a clarification of species assignable to the genus Clostridium (Prazmowski 1880) emend. Lawson and Rainey 2016.</title>
        <authorList>
            <person name="Bernard K."/>
            <person name="Burdz T."/>
            <person name="Wiebe D."/>
            <person name="Balcewich B."/>
            <person name="Alfa M."/>
            <person name="Bernier A.-M."/>
        </authorList>
    </citation>
    <scope>NUCLEOTIDE SEQUENCE [LARGE SCALE GENOMIC DNA]</scope>
    <source>
        <strain evidence="3 5">LCDC99A005</strain>
    </source>
</reference>
<dbReference type="GeneID" id="68875973"/>
<protein>
    <submittedName>
        <fullName evidence="3">Uncharacterized protein</fullName>
    </submittedName>
</protein>
<dbReference type="AlphaFoldDB" id="A0A2A7MCZ5"/>
<evidence type="ECO:0000313" key="3">
    <source>
        <dbReference type="EMBL" id="PEG29283.1"/>
    </source>
</evidence>
<dbReference type="EMBL" id="CAMTCP010000122">
    <property type="protein sequence ID" value="CAI3567036.1"/>
    <property type="molecule type" value="Genomic_DNA"/>
</dbReference>
<gene>
    <name evidence="2" type="ORF">CNEO2_200014</name>
    <name evidence="1" type="ORF">CNEO_45114</name>
    <name evidence="4" type="ORF">CNEONATNEC25_00653</name>
    <name evidence="3" type="ORF">CQ394_18105</name>
</gene>
<dbReference type="EMBL" id="UWJD01000001">
    <property type="protein sequence ID" value="VCT83058.1"/>
    <property type="molecule type" value="Genomic_DNA"/>
</dbReference>
<evidence type="ECO:0000313" key="4">
    <source>
        <dbReference type="EMBL" id="VCT83058.1"/>
    </source>
</evidence>
<reference evidence="2" key="4">
    <citation type="submission" date="2022-10" db="EMBL/GenBank/DDBJ databases">
        <authorList>
            <person name="Aires J."/>
            <person name="Mesa V."/>
        </authorList>
    </citation>
    <scope>NUCLEOTIDE SEQUENCE</scope>
    <source>
        <strain evidence="2">Clostridium neonatale JD116</strain>
    </source>
</reference>
<accession>A0A2A7MCZ5</accession>
<sequence>MNDYREAYENYYRNINKKTNVNIQEDKSSFWSKNKVKNYRSNNKIEGLVSKEYWIKRVEREVAGSAVIIVILFGLKCFPSEGTTSLYIKCKNILNTNLTYDQSVDILKGIEIGTFKGQNFNINGFTFDNLKKENVKKEFIDCMNYIKDNSFKVEEKEI</sequence>
<evidence type="ECO:0000313" key="1">
    <source>
        <dbReference type="EMBL" id="CAG9711139.1"/>
    </source>
</evidence>
<dbReference type="Proteomes" id="UP001189143">
    <property type="component" value="Unassembled WGS sequence"/>
</dbReference>
<name>A0A2A7MCZ5_9CLOT</name>
<dbReference type="Proteomes" id="UP000431451">
    <property type="component" value="Unassembled WGS sequence"/>
</dbReference>
<dbReference type="Proteomes" id="UP000789738">
    <property type="component" value="Unassembled WGS sequence"/>
</dbReference>
<dbReference type="RefSeq" id="WP_058293825.1">
    <property type="nucleotide sequence ID" value="NZ_CAKJVD010000014.1"/>
</dbReference>
<reference evidence="1" key="3">
    <citation type="submission" date="2021-10" db="EMBL/GenBank/DDBJ databases">
        <authorList>
            <person name="Mesa V."/>
        </authorList>
    </citation>
    <scope>NUCLEOTIDE SEQUENCE</scope>
    <source>
        <strain evidence="1">CC3_PB</strain>
    </source>
</reference>
<dbReference type="EMBL" id="CAKJVE010000004">
    <property type="protein sequence ID" value="CAG9711139.1"/>
    <property type="molecule type" value="Genomic_DNA"/>
</dbReference>